<dbReference type="SMART" id="SM00832">
    <property type="entry name" value="C8"/>
    <property type="match status" value="1"/>
</dbReference>
<feature type="disulfide bond" evidence="8">
    <location>
        <begin position="1010"/>
        <end position="1062"/>
    </location>
</feature>
<evidence type="ECO:0000256" key="7">
    <source>
        <dbReference type="ARBA" id="ARBA00023180"/>
    </source>
</evidence>
<feature type="compositionally biased region" description="Low complexity" evidence="9">
    <location>
        <begin position="255"/>
        <end position="301"/>
    </location>
</feature>
<gene>
    <name evidence="13" type="ORF">EI555_011087</name>
</gene>
<dbReference type="SMART" id="SM00214">
    <property type="entry name" value="VWC"/>
    <property type="match status" value="2"/>
</dbReference>
<feature type="compositionally biased region" description="Low complexity" evidence="9">
    <location>
        <begin position="1"/>
        <end position="32"/>
    </location>
</feature>
<dbReference type="InterPro" id="IPR050780">
    <property type="entry name" value="Mucin_vWF_Thrombospondin_sf"/>
</dbReference>
<keyword evidence="7" id="KW-0325">Glycoprotein</keyword>
<dbReference type="Pfam" id="PF00094">
    <property type="entry name" value="VWD"/>
    <property type="match status" value="1"/>
</dbReference>
<dbReference type="EMBL" id="RWIC01002074">
    <property type="protein sequence ID" value="TKC34098.1"/>
    <property type="molecule type" value="Genomic_DNA"/>
</dbReference>
<dbReference type="InterPro" id="IPR001846">
    <property type="entry name" value="VWF_type-D"/>
</dbReference>
<feature type="compositionally biased region" description="Polar residues" evidence="9">
    <location>
        <begin position="305"/>
        <end position="319"/>
    </location>
</feature>
<dbReference type="PROSITE" id="PS50184">
    <property type="entry name" value="VWFC_2"/>
    <property type="match status" value="1"/>
</dbReference>
<evidence type="ECO:0000256" key="5">
    <source>
        <dbReference type="ARBA" id="ARBA00023008"/>
    </source>
</evidence>
<name>A0A4U1EDK9_MONMO</name>
<feature type="region of interest" description="Disordered" evidence="9">
    <location>
        <begin position="164"/>
        <end position="391"/>
    </location>
</feature>
<evidence type="ECO:0008006" key="15">
    <source>
        <dbReference type="Google" id="ProtNLM"/>
    </source>
</evidence>
<comment type="subcellular location">
    <subcellularLocation>
        <location evidence="1">Secreted</location>
    </subcellularLocation>
</comment>
<keyword evidence="6 8" id="KW-1015">Disulfide bond</keyword>
<dbReference type="GO" id="GO:0005576">
    <property type="term" value="C:extracellular region"/>
    <property type="evidence" value="ECO:0007669"/>
    <property type="project" value="UniProtKB-SubCell"/>
</dbReference>
<dbReference type="PANTHER" id="PTHR11339:SF406">
    <property type="entry name" value="MUCIN-5AC-LIKE"/>
    <property type="match status" value="1"/>
</dbReference>
<dbReference type="Pfam" id="PF08742">
    <property type="entry name" value="C8"/>
    <property type="match status" value="1"/>
</dbReference>
<dbReference type="InterPro" id="IPR006207">
    <property type="entry name" value="Cys_knot_C"/>
</dbReference>
<evidence type="ECO:0000313" key="14">
    <source>
        <dbReference type="Proteomes" id="UP000308365"/>
    </source>
</evidence>
<dbReference type="PROSITE" id="PS01208">
    <property type="entry name" value="VWFC_1"/>
    <property type="match status" value="1"/>
</dbReference>
<dbReference type="SMART" id="SM00041">
    <property type="entry name" value="CT"/>
    <property type="match status" value="1"/>
</dbReference>
<dbReference type="InterPro" id="IPR006208">
    <property type="entry name" value="Glyco_hormone_CN"/>
</dbReference>
<feature type="compositionally biased region" description="Low complexity" evidence="9">
    <location>
        <begin position="164"/>
        <end position="188"/>
    </location>
</feature>
<feature type="compositionally biased region" description="Polar residues" evidence="9">
    <location>
        <begin position="326"/>
        <end position="337"/>
    </location>
</feature>
<evidence type="ECO:0000259" key="12">
    <source>
        <dbReference type="PROSITE" id="PS51233"/>
    </source>
</evidence>
<feature type="domain" description="VWFC" evidence="11">
    <location>
        <begin position="844"/>
        <end position="909"/>
    </location>
</feature>
<feature type="disulfide bond" evidence="8">
    <location>
        <begin position="995"/>
        <end position="1044"/>
    </location>
</feature>
<feature type="domain" description="CTCK" evidence="10">
    <location>
        <begin position="975"/>
        <end position="1067"/>
    </location>
</feature>
<evidence type="ECO:0000259" key="10">
    <source>
        <dbReference type="PROSITE" id="PS01225"/>
    </source>
</evidence>
<comment type="caution">
    <text evidence="8">Lacks conserved residue(s) required for the propagation of feature annotation.</text>
</comment>
<dbReference type="PROSITE" id="PS01185">
    <property type="entry name" value="CTCK_1"/>
    <property type="match status" value="1"/>
</dbReference>
<evidence type="ECO:0000256" key="2">
    <source>
        <dbReference type="ARBA" id="ARBA00022525"/>
    </source>
</evidence>
<sequence>MSVMTQTSTSQLLTGTAMRTTGTTSTGPPATSHPETSTLKTLVSTGTTGATTSTTSCQPECQWTEWFDVDFPTSGVRGGDMETYDNIRATGGKVCQQPQKIECRAESYPEVSIDQIGQVLSCSLEVGLVCRNEDQRGKFTACFNYNIRVYCCDDVRHCPTTATPHLTSTTLPATSSSTATAPWPSAVTQTGAPTPVPSAAHGHTTTFGTTLLPTPVTPSTRATTYTHSLHPTASPQATELPTRPSETTPGPPITTPSTGQATPTRATGASSTGTTQSVSTPTRATGASSTGTTQGVSTPTRVTGPFSTGTTQSVSTPTRVTGPFSPGTTESVSTPSPSAFPGSPPMTTKTGLPSVSPTGPLLTSPISTAPGSPPTTPSWSGVTSGSPGTFSISTASPSPTAACLCHAFGKLFLPGDIIYNKTDGAGCHFLAICNQRCDIDRFQGTCPTFSPSGTSASVPPTTPVTGCNHTIPPRQVNESWTLEDCMVARCEGDNRIVLLGPKPMGNVVCVNGHLPVRVRSGDGPCDYSYDGWGDTHYETFDGTSYSFLDDCTHVLMREIQPRHGNLSILLHNHYCEAAASCPRALSVHYESMDIVLTTTPGADGQEESLILFGQMRVRPSFSKNGLTVTATGATEMSIEIPAIGVSVIFNGRVFQARLSYSRFSYNTEGQCGTCTNSRRDDCRRPDGTTAPTCQDMARSWLVANSSGEGCWAPTGLPPTTSAPLPAPSTPTSTPCPPEPLCELMLGPVFAGCHGLIPPGPFFSTCVSDSCRPGRPDHPEALCQSLEAYSALCRARGVCPDWRNATSGLCDLTCPPTKVYKPCGPVQPKSCDSRSSALSSLPGPQLCTYNGTVYGVGATFPAVIPCHTCTCLSVDTHDPTVQCEEDACDTTCPQGFQYSRVAGQCCGECVQTACLTSDGRLVQPNETWVNSLVDNCTLYHCQAENGPPMLTPTPVACPDVSSCRGILRKIGCCYSCEEVDSCQVRASMTVLRHQGCATQAAVSVPFCEGFCPGAARYSMGARATQCPCICCKKTRAHQEVVTMQCPNGTAFQHTYTHVDECSCGPSCVSSAQAPEDSTPNFPIYGSTTV</sequence>
<feature type="compositionally biased region" description="Low complexity" evidence="9">
    <location>
        <begin position="377"/>
        <end position="391"/>
    </location>
</feature>
<reference evidence="14" key="1">
    <citation type="journal article" date="2019" name="IScience">
        <title>Narwhal Genome Reveals Long-Term Low Genetic Diversity despite Current Large Abundance Size.</title>
        <authorList>
            <person name="Westbury M.V."/>
            <person name="Petersen B."/>
            <person name="Garde E."/>
            <person name="Heide-Jorgensen M.P."/>
            <person name="Lorenzen E.D."/>
        </authorList>
    </citation>
    <scope>NUCLEOTIDE SEQUENCE [LARGE SCALE GENOMIC DNA]</scope>
</reference>
<feature type="region of interest" description="Disordered" evidence="9">
    <location>
        <begin position="1"/>
        <end position="37"/>
    </location>
</feature>
<keyword evidence="2" id="KW-0964">Secreted</keyword>
<dbReference type="AlphaFoldDB" id="A0A4U1EDK9"/>
<feature type="domain" description="VWFD" evidence="12">
    <location>
        <begin position="527"/>
        <end position="711"/>
    </location>
</feature>
<keyword evidence="3" id="KW-0732">Signal</keyword>
<evidence type="ECO:0000256" key="4">
    <source>
        <dbReference type="ARBA" id="ARBA00022737"/>
    </source>
</evidence>
<evidence type="ECO:0000256" key="9">
    <source>
        <dbReference type="SAM" id="MobiDB-lite"/>
    </source>
</evidence>
<evidence type="ECO:0000256" key="1">
    <source>
        <dbReference type="ARBA" id="ARBA00004613"/>
    </source>
</evidence>
<proteinExistence type="predicted"/>
<comment type="caution">
    <text evidence="13">The sequence shown here is derived from an EMBL/GenBank/DDBJ whole genome shotgun (WGS) entry which is preliminary data.</text>
</comment>
<evidence type="ECO:0000313" key="13">
    <source>
        <dbReference type="EMBL" id="TKC34098.1"/>
    </source>
</evidence>
<dbReference type="PROSITE" id="PS51233">
    <property type="entry name" value="VWFD"/>
    <property type="match status" value="1"/>
</dbReference>
<evidence type="ECO:0000256" key="6">
    <source>
        <dbReference type="ARBA" id="ARBA00023157"/>
    </source>
</evidence>
<evidence type="ECO:0000256" key="3">
    <source>
        <dbReference type="ARBA" id="ARBA00022729"/>
    </source>
</evidence>
<evidence type="ECO:0000256" key="8">
    <source>
        <dbReference type="PROSITE-ProRule" id="PRU00039"/>
    </source>
</evidence>
<dbReference type="InterPro" id="IPR001007">
    <property type="entry name" value="VWF_dom"/>
</dbReference>
<feature type="compositionally biased region" description="Polar residues" evidence="9">
    <location>
        <begin position="345"/>
        <end position="357"/>
    </location>
</feature>
<organism evidence="13 14">
    <name type="scientific">Monodon monoceros</name>
    <name type="common">Narwhal</name>
    <name type="synonym">Ceratodon monodon</name>
    <dbReference type="NCBI Taxonomy" id="40151"/>
    <lineage>
        <taxon>Eukaryota</taxon>
        <taxon>Metazoa</taxon>
        <taxon>Chordata</taxon>
        <taxon>Craniata</taxon>
        <taxon>Vertebrata</taxon>
        <taxon>Euteleostomi</taxon>
        <taxon>Mammalia</taxon>
        <taxon>Eutheria</taxon>
        <taxon>Laurasiatheria</taxon>
        <taxon>Artiodactyla</taxon>
        <taxon>Whippomorpha</taxon>
        <taxon>Cetacea</taxon>
        <taxon>Odontoceti</taxon>
        <taxon>Monodontidae</taxon>
        <taxon>Monodon</taxon>
    </lineage>
</organism>
<dbReference type="Pfam" id="PF13330">
    <property type="entry name" value="Mucin2_WxxW"/>
    <property type="match status" value="1"/>
</dbReference>
<dbReference type="InterPro" id="IPR025155">
    <property type="entry name" value="WxxW_domain"/>
</dbReference>
<dbReference type="Proteomes" id="UP000308365">
    <property type="component" value="Unassembled WGS sequence"/>
</dbReference>
<dbReference type="Pfam" id="PF00007">
    <property type="entry name" value="Cys_knot"/>
    <property type="match status" value="1"/>
</dbReference>
<feature type="disulfide bond" evidence="8">
    <location>
        <begin position="1006"/>
        <end position="1060"/>
    </location>
</feature>
<keyword evidence="5" id="KW-0186">Copper</keyword>
<feature type="compositionally biased region" description="Polar residues" evidence="9">
    <location>
        <begin position="221"/>
        <end position="239"/>
    </location>
</feature>
<dbReference type="PANTHER" id="PTHR11339">
    <property type="entry name" value="EXTRACELLULAR MATRIX GLYCOPROTEIN RELATED"/>
    <property type="match status" value="1"/>
</dbReference>
<protein>
    <recommendedName>
        <fullName evidence="15">VWFD domain-containing protein</fullName>
    </recommendedName>
</protein>
<dbReference type="InterPro" id="IPR014853">
    <property type="entry name" value="VWF/SSPO/ZAN-like_Cys-rich_dom"/>
</dbReference>
<accession>A0A4U1EDK9</accession>
<feature type="compositionally biased region" description="Low complexity" evidence="9">
    <location>
        <begin position="204"/>
        <end position="220"/>
    </location>
</feature>
<dbReference type="SUPFAM" id="SSF57603">
    <property type="entry name" value="FnI-like domain"/>
    <property type="match status" value="1"/>
</dbReference>
<keyword evidence="4" id="KW-0677">Repeat</keyword>
<dbReference type="SMART" id="SM00216">
    <property type="entry name" value="VWD"/>
    <property type="match status" value="1"/>
</dbReference>
<dbReference type="PROSITE" id="PS01225">
    <property type="entry name" value="CTCK_2"/>
    <property type="match status" value="1"/>
</dbReference>
<evidence type="ECO:0000259" key="11">
    <source>
        <dbReference type="PROSITE" id="PS50184"/>
    </source>
</evidence>